<proteinExistence type="inferred from homology"/>
<keyword evidence="6" id="KW-0812">Transmembrane</keyword>
<evidence type="ECO:0000259" key="10">
    <source>
        <dbReference type="Pfam" id="PF07732"/>
    </source>
</evidence>
<dbReference type="Pfam" id="PF00394">
    <property type="entry name" value="Cu-oxidase"/>
    <property type="match status" value="1"/>
</dbReference>
<evidence type="ECO:0000256" key="4">
    <source>
        <dbReference type="ARBA" id="ARBA00023008"/>
    </source>
</evidence>
<dbReference type="Proteomes" id="UP000694888">
    <property type="component" value="Unplaced"/>
</dbReference>
<keyword evidence="11" id="KW-1185">Reference proteome</keyword>
<evidence type="ECO:0000256" key="7">
    <source>
        <dbReference type="SAM" id="SignalP"/>
    </source>
</evidence>
<keyword evidence="4" id="KW-0186">Copper</keyword>
<keyword evidence="6" id="KW-0472">Membrane</keyword>
<dbReference type="PROSITE" id="PS00079">
    <property type="entry name" value="MULTICOPPER_OXIDASE1"/>
    <property type="match status" value="1"/>
</dbReference>
<dbReference type="CDD" id="cd13905">
    <property type="entry name" value="CuRO_3_tcLLC2_insect_like"/>
    <property type="match status" value="1"/>
</dbReference>
<feature type="domain" description="Plastocyanin-like" evidence="8">
    <location>
        <begin position="225"/>
        <end position="374"/>
    </location>
</feature>
<keyword evidence="7" id="KW-0732">Signal</keyword>
<evidence type="ECO:0000256" key="1">
    <source>
        <dbReference type="ARBA" id="ARBA00010609"/>
    </source>
</evidence>
<sequence>MKMKPGVAWWLLVYLVAAYGVVAPVLSTSEEKGFKPDPRDPYLIHDYTDHYCNRPCEENAAPKICRYNFLIEHYITMSTACHKCSTDHRDCFLPQCVPGDGRKRGILTVNRMLPGPSISVCENDTIEVVVDNRMGLGEATSIHWHGLNMKGTPYMDGVAGVTQCPINTWNKMKYSYKALDKGTHFWHAHSAIQRAEGLFGSLIIRRPKSRDPHGHMYDFDLQEHRIFVTDWVRETAAQLLDNDFRAGVIAQPNSFLINGMGQEKHGPDMPKLVFHVEEGKRYRFRITLNGILSCPVYVSFDSHPVSIIAMDGEDIEPIKVDRFMMVSGERLDFILTASHNSSFNTGNFWIRFKGKARCANVQTFATAVLRYTGAPKTLPPGVLPSYDNTETQTGGTAFNGFSGLSSLTEIRVVDVKSKAPNPDPRLTFDKPDKKHYISLGSSSIPYNRYQPPLPEGPTQKPPTVRPVNQQLNYISSRMPPAPPLTQFDQIPKSMLCNNETVAQDCSEVLCECVHMYSYKLGDLVEFILVSFHKGTIHPMHMHGHTYTVVAMHLFDRPITVKEVREMDARGLIPRLQTPQAPRKDTIAVHPMSATIIRFRAENPGFWFFHCHIEFHTEVGMSMILQEGKVEDLPPPPDELLSCGVQSSEQVNSTDDLGSNKNPASNAENPTVDPFTVDETAVSGESKSTLKVILPIGMACIVVLGIVVYQLANRSWYVKHNAVYQPLLHADTGYIEL</sequence>
<feature type="compositionally biased region" description="Polar residues" evidence="5">
    <location>
        <begin position="643"/>
        <end position="668"/>
    </location>
</feature>
<evidence type="ECO:0000313" key="11">
    <source>
        <dbReference type="Proteomes" id="UP000694888"/>
    </source>
</evidence>
<dbReference type="InterPro" id="IPR045087">
    <property type="entry name" value="Cu-oxidase_fam"/>
</dbReference>
<dbReference type="Pfam" id="PF07732">
    <property type="entry name" value="Cu-oxidase_3"/>
    <property type="match status" value="1"/>
</dbReference>
<dbReference type="SUPFAM" id="SSF49503">
    <property type="entry name" value="Cupredoxins"/>
    <property type="match status" value="3"/>
</dbReference>
<gene>
    <name evidence="12" type="primary">LOC101861070</name>
</gene>
<feature type="domain" description="Plastocyanin-like" evidence="10">
    <location>
        <begin position="97"/>
        <end position="208"/>
    </location>
</feature>
<evidence type="ECO:0000256" key="5">
    <source>
        <dbReference type="SAM" id="MobiDB-lite"/>
    </source>
</evidence>
<evidence type="ECO:0000256" key="2">
    <source>
        <dbReference type="ARBA" id="ARBA00022723"/>
    </source>
</evidence>
<feature type="chain" id="PRO_5045389806" evidence="7">
    <location>
        <begin position="19"/>
        <end position="736"/>
    </location>
</feature>
<keyword evidence="6" id="KW-1133">Transmembrane helix</keyword>
<feature type="signal peptide" evidence="7">
    <location>
        <begin position="1"/>
        <end position="18"/>
    </location>
</feature>
<dbReference type="Pfam" id="PF07731">
    <property type="entry name" value="Cu-oxidase_2"/>
    <property type="match status" value="1"/>
</dbReference>
<dbReference type="InterPro" id="IPR001117">
    <property type="entry name" value="Cu-oxidase_2nd"/>
</dbReference>
<dbReference type="PANTHER" id="PTHR11709">
    <property type="entry name" value="MULTI-COPPER OXIDASE"/>
    <property type="match status" value="1"/>
</dbReference>
<dbReference type="InterPro" id="IPR008972">
    <property type="entry name" value="Cupredoxin"/>
</dbReference>
<name>A0ABM1A834_APLCA</name>
<accession>A0ABM1A834</accession>
<dbReference type="PROSITE" id="PS00080">
    <property type="entry name" value="MULTICOPPER_OXIDASE2"/>
    <property type="match status" value="1"/>
</dbReference>
<evidence type="ECO:0000256" key="3">
    <source>
        <dbReference type="ARBA" id="ARBA00023002"/>
    </source>
</evidence>
<dbReference type="CDD" id="cd13884">
    <property type="entry name" value="CuRO_2_tcLCC_insect_like"/>
    <property type="match status" value="1"/>
</dbReference>
<dbReference type="InterPro" id="IPR002355">
    <property type="entry name" value="Cu_oxidase_Cu_BS"/>
</dbReference>
<dbReference type="InterPro" id="IPR011707">
    <property type="entry name" value="Cu-oxidase-like_N"/>
</dbReference>
<dbReference type="RefSeq" id="XP_012942636.1">
    <property type="nucleotide sequence ID" value="XM_013087182.2"/>
</dbReference>
<feature type="transmembrane region" description="Helical" evidence="6">
    <location>
        <begin position="691"/>
        <end position="711"/>
    </location>
</feature>
<organism evidence="11 12">
    <name type="scientific">Aplysia californica</name>
    <name type="common">California sea hare</name>
    <dbReference type="NCBI Taxonomy" id="6500"/>
    <lineage>
        <taxon>Eukaryota</taxon>
        <taxon>Metazoa</taxon>
        <taxon>Spiralia</taxon>
        <taxon>Lophotrochozoa</taxon>
        <taxon>Mollusca</taxon>
        <taxon>Gastropoda</taxon>
        <taxon>Heterobranchia</taxon>
        <taxon>Euthyneura</taxon>
        <taxon>Tectipleura</taxon>
        <taxon>Aplysiida</taxon>
        <taxon>Aplysioidea</taxon>
        <taxon>Aplysiidae</taxon>
        <taxon>Aplysia</taxon>
    </lineage>
</organism>
<dbReference type="InterPro" id="IPR033138">
    <property type="entry name" value="Cu_oxidase_CS"/>
</dbReference>
<evidence type="ECO:0000259" key="9">
    <source>
        <dbReference type="Pfam" id="PF07731"/>
    </source>
</evidence>
<keyword evidence="2" id="KW-0479">Metal-binding</keyword>
<dbReference type="Gene3D" id="2.60.40.420">
    <property type="entry name" value="Cupredoxins - blue copper proteins"/>
    <property type="match status" value="3"/>
</dbReference>
<evidence type="ECO:0000313" key="12">
    <source>
        <dbReference type="RefSeq" id="XP_012942636.1"/>
    </source>
</evidence>
<feature type="domain" description="Plastocyanin-like" evidence="9">
    <location>
        <begin position="505"/>
        <end position="627"/>
    </location>
</feature>
<dbReference type="InterPro" id="IPR011706">
    <property type="entry name" value="Cu-oxidase_C"/>
</dbReference>
<evidence type="ECO:0000256" key="6">
    <source>
        <dbReference type="SAM" id="Phobius"/>
    </source>
</evidence>
<comment type="similarity">
    <text evidence="1">Belongs to the multicopper oxidase family.</text>
</comment>
<keyword evidence="3" id="KW-0560">Oxidoreductase</keyword>
<dbReference type="GeneID" id="101861070"/>
<protein>
    <submittedName>
        <fullName evidence="12">Laccase-4</fullName>
    </submittedName>
</protein>
<reference evidence="12" key="1">
    <citation type="submission" date="2025-08" db="UniProtKB">
        <authorList>
            <consortium name="RefSeq"/>
        </authorList>
    </citation>
    <scope>IDENTIFICATION</scope>
</reference>
<dbReference type="CDD" id="cd13858">
    <property type="entry name" value="CuRO_1_tcLCC2_insect_like"/>
    <property type="match status" value="1"/>
</dbReference>
<feature type="region of interest" description="Disordered" evidence="5">
    <location>
        <begin position="635"/>
        <end position="674"/>
    </location>
</feature>
<dbReference type="PANTHER" id="PTHR11709:SF394">
    <property type="entry name" value="FI03373P-RELATED"/>
    <property type="match status" value="1"/>
</dbReference>
<evidence type="ECO:0000259" key="8">
    <source>
        <dbReference type="Pfam" id="PF00394"/>
    </source>
</evidence>